<dbReference type="OrthoDB" id="2425851at2759"/>
<feature type="compositionally biased region" description="Polar residues" evidence="1">
    <location>
        <begin position="10"/>
        <end position="19"/>
    </location>
</feature>
<accession>A0A397VID6</accession>
<dbReference type="Proteomes" id="UP000266673">
    <property type="component" value="Unassembled WGS sequence"/>
</dbReference>
<feature type="region of interest" description="Disordered" evidence="1">
    <location>
        <begin position="1"/>
        <end position="40"/>
    </location>
</feature>
<proteinExistence type="predicted"/>
<dbReference type="EMBL" id="QKWP01000351">
    <property type="protein sequence ID" value="RIB21598.1"/>
    <property type="molecule type" value="Genomic_DNA"/>
</dbReference>
<evidence type="ECO:0000313" key="2">
    <source>
        <dbReference type="EMBL" id="RIB21598.1"/>
    </source>
</evidence>
<comment type="caution">
    <text evidence="2">The sequence shown here is derived from an EMBL/GenBank/DDBJ whole genome shotgun (WGS) entry which is preliminary data.</text>
</comment>
<name>A0A397VID6_9GLOM</name>
<reference evidence="2 3" key="1">
    <citation type="submission" date="2018-06" db="EMBL/GenBank/DDBJ databases">
        <title>Comparative genomics reveals the genomic features of Rhizophagus irregularis, R. cerebriforme, R. diaphanum and Gigaspora rosea, and their symbiotic lifestyle signature.</title>
        <authorList>
            <person name="Morin E."/>
            <person name="San Clemente H."/>
            <person name="Chen E.C.H."/>
            <person name="De La Providencia I."/>
            <person name="Hainaut M."/>
            <person name="Kuo A."/>
            <person name="Kohler A."/>
            <person name="Murat C."/>
            <person name="Tang N."/>
            <person name="Roy S."/>
            <person name="Loubradou J."/>
            <person name="Henrissat B."/>
            <person name="Grigoriev I.V."/>
            <person name="Corradi N."/>
            <person name="Roux C."/>
            <person name="Martin F.M."/>
        </authorList>
    </citation>
    <scope>NUCLEOTIDE SEQUENCE [LARGE SCALE GENOMIC DNA]</scope>
    <source>
        <strain evidence="2 3">DAOM 194757</strain>
    </source>
</reference>
<protein>
    <submittedName>
        <fullName evidence="2">Uncharacterized protein</fullName>
    </submittedName>
</protein>
<dbReference type="AlphaFoldDB" id="A0A397VID6"/>
<gene>
    <name evidence="2" type="ORF">C2G38_2243828</name>
</gene>
<keyword evidence="3" id="KW-1185">Reference proteome</keyword>
<evidence type="ECO:0000313" key="3">
    <source>
        <dbReference type="Proteomes" id="UP000266673"/>
    </source>
</evidence>
<dbReference type="STRING" id="44941.A0A397VID6"/>
<sequence length="664" mass="76057">MKRKDLQPHESYTSQNTASHALLGPINGEEDISNSNSLQENLSDRDQHINNYCSTNSEDCSSDSDSFQENFSYRSQHINDYRSINGKDDSSDSVSLQDWLESTAPDMLSSSDQSTNTEEVELEIEGAKEFRQTIDMKTPSTSRPFKNAYTISVSEHIKRVLSNRTLRSQMYFGPGIEAETKSEFWHGNIWQESPLFSQSSIQINQELYTTGSFIKFKSKGTRVGRIIAIVSTSSSMKLKVQRLYYGSELPKIFATSARLERSQNGELWLGETILLIDSYNIIGPTSVWLQDTSEPSKYYQFYVKKILYSYEAPQNVPTFKIMLDIYYDDFSTFRHSYHSLGGVYLQFCNMLLHLRKKLSNHFVLSFVPFGGSFDNTMEPIVNEIKNLEKGVLMNVDGQDIWVIAALGIITADLPQGNDLADTKHHSGKQGCRSCLVPKNRLSDFTFDIKLNARYHYLTDKKLDKLDELIRKKSSQKTINDYCTKHGLSVRSNILNQLTRNRHLQTPQDMYHAVAGKVQRLIDCTLSILNPIGNSTFLKYWKNFELPSGWSRLPNPIKHFNSFLFSDCLRLAMIIPFLLRRFLTTSCIKDANLALLRQQFTTTTNTRLRMPLSTQVVNEIILCWVAIANASRLCFSFTFTEQTYIELDEALKIKHALLLKIAFCH</sequence>
<organism evidence="2 3">
    <name type="scientific">Gigaspora rosea</name>
    <dbReference type="NCBI Taxonomy" id="44941"/>
    <lineage>
        <taxon>Eukaryota</taxon>
        <taxon>Fungi</taxon>
        <taxon>Fungi incertae sedis</taxon>
        <taxon>Mucoromycota</taxon>
        <taxon>Glomeromycotina</taxon>
        <taxon>Glomeromycetes</taxon>
        <taxon>Diversisporales</taxon>
        <taxon>Gigasporaceae</taxon>
        <taxon>Gigaspora</taxon>
    </lineage>
</organism>
<evidence type="ECO:0000256" key="1">
    <source>
        <dbReference type="SAM" id="MobiDB-lite"/>
    </source>
</evidence>